<name>A0A6S6W243_9PLEO</name>
<keyword evidence="6" id="KW-0378">Hydrolase</keyword>
<evidence type="ECO:0000256" key="1">
    <source>
        <dbReference type="ARBA" id="ARBA00004191"/>
    </source>
</evidence>
<reference evidence="13" key="1">
    <citation type="submission" date="2021-02" db="EMBL/GenBank/DDBJ databases">
        <authorList>
            <person name="Syme A R."/>
            <person name="Syme A R."/>
            <person name="Moolhuijzen P."/>
        </authorList>
    </citation>
    <scope>NUCLEOTIDE SEQUENCE</scope>
    <source>
        <strain evidence="13">W1-1</strain>
    </source>
</reference>
<dbReference type="GO" id="GO:0009277">
    <property type="term" value="C:fungal-type cell wall"/>
    <property type="evidence" value="ECO:0007669"/>
    <property type="project" value="TreeGrafter"/>
</dbReference>
<evidence type="ECO:0000256" key="11">
    <source>
        <dbReference type="SAM" id="MobiDB-lite"/>
    </source>
</evidence>
<evidence type="ECO:0000256" key="8">
    <source>
        <dbReference type="ARBA" id="ARBA00023295"/>
    </source>
</evidence>
<dbReference type="EMBL" id="HG992980">
    <property type="protein sequence ID" value="CAE7032760.1"/>
    <property type="molecule type" value="Genomic_DNA"/>
</dbReference>
<evidence type="ECO:0000313" key="13">
    <source>
        <dbReference type="EMBL" id="CAE7032760.1"/>
    </source>
</evidence>
<keyword evidence="4" id="KW-0964">Secreted</keyword>
<keyword evidence="7" id="KW-0119">Carbohydrate metabolism</keyword>
<evidence type="ECO:0000256" key="12">
    <source>
        <dbReference type="SAM" id="SignalP"/>
    </source>
</evidence>
<feature type="signal peptide" evidence="12">
    <location>
        <begin position="1"/>
        <end position="18"/>
    </location>
</feature>
<dbReference type="PANTHER" id="PTHR31316">
    <property type="entry name" value="BETA-GLUCOSIDASE-LIKE PROTEIN NCA3, MITOCHONDRIAL-RELATED"/>
    <property type="match status" value="1"/>
</dbReference>
<evidence type="ECO:0000256" key="10">
    <source>
        <dbReference type="ARBA" id="ARBA00023326"/>
    </source>
</evidence>
<accession>A0A6S6W243</accession>
<feature type="compositionally biased region" description="Basic and acidic residues" evidence="11">
    <location>
        <begin position="109"/>
        <end position="121"/>
    </location>
</feature>
<sequence>MKLKYIITLTALAAGTAAKPHHLHRRAHANNLVKRAVTFVPAATQTIVVYWLDGHVISAEEAHRGVANGTLMWGDDHLLSTARFTALPTPPPVSKPPVKTAEPTSKPKPKPESESKTEKPPPEPTPSQKPRPEKPHSQEPAPPAPTSSSNPLPSPNQDAPPKQQQPDTSSNPWAGMVDKDGHCAECDKVFPNGKIRCTEFPYGYGALPTKSQGLGGWSGIQDPQYVGVDGFDDIRTVVKDSCSDGTCCTIGSFCSYGCPNPYLKASFPSTQGRTGQSVGGLYCNKDGYLEMADGKIANTLCVQGSTKMSVKVQNKLSKSVSFCRTDYPGTESMTFPVTVGPGETGFLANPDQQKYFFWKGKKTSAQYYVNKQGVPENEACTWGTPMGGKGNWAPAVFGTSFDDGTLQQGFSSLKQNELCKEERLGYDITFVGEGVVSPCKYKSATNQWCEDDKCWEDPDRGCTAAILHGNLTVVLSEG</sequence>
<feature type="region of interest" description="Disordered" evidence="11">
    <location>
        <begin position="85"/>
        <end position="176"/>
    </location>
</feature>
<evidence type="ECO:0000256" key="2">
    <source>
        <dbReference type="ARBA" id="ARBA00010579"/>
    </source>
</evidence>
<proteinExistence type="inferred from homology"/>
<protein>
    <submittedName>
        <fullName evidence="13">SUN multi-domain protein</fullName>
    </submittedName>
</protein>
<comment type="subcellular location">
    <subcellularLocation>
        <location evidence="1">Secreted</location>
        <location evidence="1">Cell wall</location>
    </subcellularLocation>
</comment>
<gene>
    <name evidence="13" type="ORF">PTTW11_05076</name>
</gene>
<feature type="chain" id="PRO_5043456314" evidence="12">
    <location>
        <begin position="19"/>
        <end position="478"/>
    </location>
</feature>
<keyword evidence="5 12" id="KW-0732">Signal</keyword>
<keyword evidence="9" id="KW-0961">Cell wall biogenesis/degradation</keyword>
<evidence type="ECO:0000256" key="7">
    <source>
        <dbReference type="ARBA" id="ARBA00023277"/>
    </source>
</evidence>
<evidence type="ECO:0000256" key="5">
    <source>
        <dbReference type="ARBA" id="ARBA00022729"/>
    </source>
</evidence>
<dbReference type="GO" id="GO:0016798">
    <property type="term" value="F:hydrolase activity, acting on glycosyl bonds"/>
    <property type="evidence" value="ECO:0007669"/>
    <property type="project" value="UniProtKB-KW"/>
</dbReference>
<evidence type="ECO:0000256" key="9">
    <source>
        <dbReference type="ARBA" id="ARBA00023316"/>
    </source>
</evidence>
<dbReference type="GO" id="GO:0000272">
    <property type="term" value="P:polysaccharide catabolic process"/>
    <property type="evidence" value="ECO:0007669"/>
    <property type="project" value="UniProtKB-KW"/>
</dbReference>
<dbReference type="GO" id="GO:0031505">
    <property type="term" value="P:fungal-type cell wall organization"/>
    <property type="evidence" value="ECO:0007669"/>
    <property type="project" value="TreeGrafter"/>
</dbReference>
<evidence type="ECO:0000256" key="4">
    <source>
        <dbReference type="ARBA" id="ARBA00022525"/>
    </source>
</evidence>
<comment type="similarity">
    <text evidence="2">Belongs to the SUN family.</text>
</comment>
<dbReference type="AlphaFoldDB" id="A0A6S6W243"/>
<dbReference type="GO" id="GO:0009986">
    <property type="term" value="C:cell surface"/>
    <property type="evidence" value="ECO:0007669"/>
    <property type="project" value="TreeGrafter"/>
</dbReference>
<dbReference type="Pfam" id="PF03856">
    <property type="entry name" value="SUN"/>
    <property type="match status" value="1"/>
</dbReference>
<evidence type="ECO:0000256" key="3">
    <source>
        <dbReference type="ARBA" id="ARBA00022512"/>
    </source>
</evidence>
<keyword evidence="10" id="KW-0624">Polysaccharide degradation</keyword>
<organism evidence="13 14">
    <name type="scientific">Pyrenophora teres f. teres</name>
    <dbReference type="NCBI Taxonomy" id="97479"/>
    <lineage>
        <taxon>Eukaryota</taxon>
        <taxon>Fungi</taxon>
        <taxon>Dikarya</taxon>
        <taxon>Ascomycota</taxon>
        <taxon>Pezizomycotina</taxon>
        <taxon>Dothideomycetes</taxon>
        <taxon>Pleosporomycetidae</taxon>
        <taxon>Pleosporales</taxon>
        <taxon>Pleosporineae</taxon>
        <taxon>Pleosporaceae</taxon>
        <taxon>Pyrenophora</taxon>
    </lineage>
</organism>
<dbReference type="PANTHER" id="PTHR31316:SF0">
    <property type="entry name" value="SECRETED BETA-GLUCOSIDASE SIM1-RELATED"/>
    <property type="match status" value="1"/>
</dbReference>
<dbReference type="InterPro" id="IPR005556">
    <property type="entry name" value="SUN"/>
</dbReference>
<keyword evidence="8" id="KW-0326">Glycosidase</keyword>
<dbReference type="Proteomes" id="UP000472372">
    <property type="component" value="Chromosome 4"/>
</dbReference>
<feature type="compositionally biased region" description="Polar residues" evidence="11">
    <location>
        <begin position="162"/>
        <end position="172"/>
    </location>
</feature>
<keyword evidence="3" id="KW-0134">Cell wall</keyword>
<evidence type="ECO:0000313" key="14">
    <source>
        <dbReference type="Proteomes" id="UP000472372"/>
    </source>
</evidence>
<evidence type="ECO:0000256" key="6">
    <source>
        <dbReference type="ARBA" id="ARBA00022801"/>
    </source>
</evidence>
<dbReference type="InterPro" id="IPR051526">
    <property type="entry name" value="Beta-Glucosidase_SUN"/>
</dbReference>